<dbReference type="PANTHER" id="PTHR14087">
    <property type="entry name" value="THYMOCYTE NUCLEAR PROTEIN 1"/>
    <property type="match status" value="1"/>
</dbReference>
<dbReference type="EMBL" id="DSOK01000116">
    <property type="protein sequence ID" value="HEN14552.1"/>
    <property type="molecule type" value="Genomic_DNA"/>
</dbReference>
<organism evidence="2">
    <name type="scientific">Schlesneria paludicola</name>
    <dbReference type="NCBI Taxonomy" id="360056"/>
    <lineage>
        <taxon>Bacteria</taxon>
        <taxon>Pseudomonadati</taxon>
        <taxon>Planctomycetota</taxon>
        <taxon>Planctomycetia</taxon>
        <taxon>Planctomycetales</taxon>
        <taxon>Planctomycetaceae</taxon>
        <taxon>Schlesneria</taxon>
    </lineage>
</organism>
<dbReference type="InterPro" id="IPR015947">
    <property type="entry name" value="PUA-like_sf"/>
</dbReference>
<feature type="domain" description="EVE" evidence="1">
    <location>
        <begin position="2"/>
        <end position="150"/>
    </location>
</feature>
<dbReference type="Gene3D" id="3.10.590.10">
    <property type="entry name" value="ph1033 like domains"/>
    <property type="match status" value="1"/>
</dbReference>
<evidence type="ECO:0000313" key="2">
    <source>
        <dbReference type="EMBL" id="HEN14552.1"/>
    </source>
</evidence>
<dbReference type="AlphaFoldDB" id="A0A7C2NZK5"/>
<dbReference type="InterPro" id="IPR002740">
    <property type="entry name" value="EVE_domain"/>
</dbReference>
<dbReference type="InterPro" id="IPR047197">
    <property type="entry name" value="THYN1-like_EVE"/>
</dbReference>
<sequence length="156" mass="17866">MNYWLFKSEPSAFSIDHLAKAPDQTAPWDGVRNYQARNFLRDDVRVGDRVFFYHSSEPPLGIFGTMTVVRAGYPDGTQFDPRSPYFDPKSPRDNPRWFLVDVKLVRKFPEPVTREQLQENKTTAGMKVLQRGMRLSIQPVTAAEWAAVHKLAGVKP</sequence>
<proteinExistence type="predicted"/>
<dbReference type="InterPro" id="IPR052181">
    <property type="entry name" value="5hmC_binding"/>
</dbReference>
<dbReference type="CDD" id="cd21133">
    <property type="entry name" value="EVE"/>
    <property type="match status" value="1"/>
</dbReference>
<comment type="caution">
    <text evidence="2">The sequence shown here is derived from an EMBL/GenBank/DDBJ whole genome shotgun (WGS) entry which is preliminary data.</text>
</comment>
<dbReference type="Pfam" id="PF01878">
    <property type="entry name" value="EVE"/>
    <property type="match status" value="1"/>
</dbReference>
<gene>
    <name evidence="2" type="ORF">ENQ76_03680</name>
</gene>
<dbReference type="SUPFAM" id="SSF88697">
    <property type="entry name" value="PUA domain-like"/>
    <property type="match status" value="1"/>
</dbReference>
<evidence type="ECO:0000259" key="1">
    <source>
        <dbReference type="Pfam" id="PF01878"/>
    </source>
</evidence>
<name>A0A7C2NZK5_9PLAN</name>
<reference evidence="2" key="1">
    <citation type="journal article" date="2020" name="mSystems">
        <title>Genome- and Community-Level Interaction Insights into Carbon Utilization and Element Cycling Functions of Hydrothermarchaeota in Hydrothermal Sediment.</title>
        <authorList>
            <person name="Zhou Z."/>
            <person name="Liu Y."/>
            <person name="Xu W."/>
            <person name="Pan J."/>
            <person name="Luo Z.H."/>
            <person name="Li M."/>
        </authorList>
    </citation>
    <scope>NUCLEOTIDE SEQUENCE [LARGE SCALE GENOMIC DNA]</scope>
    <source>
        <strain evidence="2">SpSt-339</strain>
    </source>
</reference>
<accession>A0A7C2NZK5</accession>
<dbReference type="PANTHER" id="PTHR14087:SF7">
    <property type="entry name" value="THYMOCYTE NUCLEAR PROTEIN 1"/>
    <property type="match status" value="1"/>
</dbReference>
<protein>
    <submittedName>
        <fullName evidence="2">EVE domain-containing protein</fullName>
    </submittedName>
</protein>